<keyword evidence="2 4" id="KW-0521">NADP</keyword>
<dbReference type="InterPro" id="IPR036291">
    <property type="entry name" value="NAD(P)-bd_dom_sf"/>
</dbReference>
<dbReference type="HAMAP" id="MF_01925">
    <property type="entry name" value="P5C_reductase"/>
    <property type="match status" value="1"/>
</dbReference>
<comment type="catalytic activity">
    <reaction evidence="4">
        <text>L-proline + NAD(+) = (S)-1-pyrroline-5-carboxylate + NADH + 2 H(+)</text>
        <dbReference type="Rhea" id="RHEA:14105"/>
        <dbReference type="ChEBI" id="CHEBI:15378"/>
        <dbReference type="ChEBI" id="CHEBI:17388"/>
        <dbReference type="ChEBI" id="CHEBI:57540"/>
        <dbReference type="ChEBI" id="CHEBI:57945"/>
        <dbReference type="ChEBI" id="CHEBI:60039"/>
        <dbReference type="EC" id="1.5.1.2"/>
    </reaction>
</comment>
<feature type="domain" description="Pyrroline-5-carboxylate reductase catalytic N-terminal" evidence="7">
    <location>
        <begin position="9"/>
        <end position="105"/>
    </location>
</feature>
<organism evidence="9 10">
    <name type="scientific">Micavibrio aeruginosavorus</name>
    <dbReference type="NCBI Taxonomy" id="349221"/>
    <lineage>
        <taxon>Bacteria</taxon>
        <taxon>Pseudomonadati</taxon>
        <taxon>Bdellovibrionota</taxon>
        <taxon>Bdellovibrionia</taxon>
        <taxon>Bdellovibrionales</taxon>
        <taxon>Pseudobdellovibrionaceae</taxon>
        <taxon>Micavibrio</taxon>
    </lineage>
</organism>
<dbReference type="EC" id="1.5.1.2" evidence="4 5"/>
<dbReference type="FunFam" id="1.10.3730.10:FF:000001">
    <property type="entry name" value="Pyrroline-5-carboxylate reductase"/>
    <property type="match status" value="1"/>
</dbReference>
<dbReference type="PANTHER" id="PTHR11645">
    <property type="entry name" value="PYRROLINE-5-CARBOXYLATE REDUCTASE"/>
    <property type="match status" value="1"/>
</dbReference>
<evidence type="ECO:0000313" key="10">
    <source>
        <dbReference type="Proteomes" id="UP000595362"/>
    </source>
</evidence>
<evidence type="ECO:0000256" key="3">
    <source>
        <dbReference type="ARBA" id="ARBA00023002"/>
    </source>
</evidence>
<evidence type="ECO:0000256" key="6">
    <source>
        <dbReference type="PIRSR" id="PIRSR000193-1"/>
    </source>
</evidence>
<comment type="subcellular location">
    <subcellularLocation>
        <location evidence="4">Cytoplasm</location>
    </subcellularLocation>
</comment>
<comment type="function">
    <text evidence="4">Catalyzes the reduction of 1-pyrroline-5-carboxylate (PCA) to L-proline.</text>
</comment>
<evidence type="ECO:0000256" key="5">
    <source>
        <dbReference type="NCBIfam" id="TIGR00112"/>
    </source>
</evidence>
<dbReference type="PIRSF" id="PIRSF000193">
    <property type="entry name" value="Pyrrol-5-carb_rd"/>
    <property type="match status" value="1"/>
</dbReference>
<dbReference type="InterPro" id="IPR000304">
    <property type="entry name" value="Pyrroline-COOH_reductase"/>
</dbReference>
<dbReference type="PANTHER" id="PTHR11645:SF0">
    <property type="entry name" value="PYRROLINE-5-CARBOXYLATE REDUCTASE 3"/>
    <property type="match status" value="1"/>
</dbReference>
<feature type="binding site" evidence="6">
    <location>
        <begin position="12"/>
        <end position="17"/>
    </location>
    <ligand>
        <name>NADP(+)</name>
        <dbReference type="ChEBI" id="CHEBI:58349"/>
    </ligand>
</feature>
<evidence type="ECO:0000256" key="1">
    <source>
        <dbReference type="ARBA" id="ARBA00005525"/>
    </source>
</evidence>
<dbReference type="Pfam" id="PF03807">
    <property type="entry name" value="F420_oxidored"/>
    <property type="match status" value="1"/>
</dbReference>
<dbReference type="InterPro" id="IPR029036">
    <property type="entry name" value="P5CR_dimer"/>
</dbReference>
<keyword evidence="3 4" id="KW-0560">Oxidoreductase</keyword>
<keyword evidence="4" id="KW-0641">Proline biosynthesis</keyword>
<feature type="domain" description="Pyrroline-5-carboxylate reductase dimerisation" evidence="8">
    <location>
        <begin position="169"/>
        <end position="274"/>
    </location>
</feature>
<comment type="catalytic activity">
    <reaction evidence="4">
        <text>L-proline + NADP(+) = (S)-1-pyrroline-5-carboxylate + NADPH + 2 H(+)</text>
        <dbReference type="Rhea" id="RHEA:14109"/>
        <dbReference type="ChEBI" id="CHEBI:15378"/>
        <dbReference type="ChEBI" id="CHEBI:17388"/>
        <dbReference type="ChEBI" id="CHEBI:57783"/>
        <dbReference type="ChEBI" id="CHEBI:58349"/>
        <dbReference type="ChEBI" id="CHEBI:60039"/>
        <dbReference type="EC" id="1.5.1.2"/>
    </reaction>
</comment>
<proteinExistence type="inferred from homology"/>
<dbReference type="GO" id="GO:0005737">
    <property type="term" value="C:cytoplasm"/>
    <property type="evidence" value="ECO:0007669"/>
    <property type="project" value="UniProtKB-SubCell"/>
</dbReference>
<protein>
    <recommendedName>
        <fullName evidence="4 5">Pyrroline-5-carboxylate reductase</fullName>
        <shortName evidence="4">P5C reductase</shortName>
        <shortName evidence="4">P5CR</shortName>
        <ecNumber evidence="4 5">1.5.1.2</ecNumber>
    </recommendedName>
    <alternativeName>
        <fullName evidence="4">PCA reductase</fullName>
    </alternativeName>
</protein>
<dbReference type="UniPathway" id="UPA00098">
    <property type="reaction ID" value="UER00361"/>
</dbReference>
<dbReference type="AlphaFoldDB" id="A0A7T5UGV3"/>
<evidence type="ECO:0000256" key="2">
    <source>
        <dbReference type="ARBA" id="ARBA00022857"/>
    </source>
</evidence>
<comment type="similarity">
    <text evidence="1 4">Belongs to the pyrroline-5-carboxylate reductase family.</text>
</comment>
<evidence type="ECO:0000256" key="4">
    <source>
        <dbReference type="HAMAP-Rule" id="MF_01925"/>
    </source>
</evidence>
<evidence type="ECO:0000259" key="7">
    <source>
        <dbReference type="Pfam" id="PF03807"/>
    </source>
</evidence>
<dbReference type="GO" id="GO:0004735">
    <property type="term" value="F:pyrroline-5-carboxylate reductase activity"/>
    <property type="evidence" value="ECO:0007669"/>
    <property type="project" value="UniProtKB-UniRule"/>
</dbReference>
<dbReference type="Gene3D" id="1.10.3730.10">
    <property type="entry name" value="ProC C-terminal domain-like"/>
    <property type="match status" value="1"/>
</dbReference>
<feature type="binding site" evidence="6">
    <location>
        <begin position="76"/>
        <end position="79"/>
    </location>
    <ligand>
        <name>NADP(+)</name>
        <dbReference type="ChEBI" id="CHEBI:58349"/>
    </ligand>
</feature>
<dbReference type="InterPro" id="IPR028939">
    <property type="entry name" value="P5C_Rdtase_cat_N"/>
</dbReference>
<evidence type="ECO:0000313" key="9">
    <source>
        <dbReference type="EMBL" id="QQG35725.1"/>
    </source>
</evidence>
<comment type="pathway">
    <text evidence="4">Amino-acid biosynthesis; L-proline biosynthesis; L-proline from L-glutamate 5-semialdehyde: step 1/1.</text>
</comment>
<reference evidence="9 10" key="1">
    <citation type="submission" date="2020-07" db="EMBL/GenBank/DDBJ databases">
        <title>Huge and variable diversity of episymbiotic CPR bacteria and DPANN archaea in groundwater ecosystems.</title>
        <authorList>
            <person name="He C.Y."/>
            <person name="Keren R."/>
            <person name="Whittaker M."/>
            <person name="Farag I.F."/>
            <person name="Doudna J."/>
            <person name="Cate J.H.D."/>
            <person name="Banfield J.F."/>
        </authorList>
    </citation>
    <scope>NUCLEOTIDE SEQUENCE [LARGE SCALE GENOMIC DNA]</scope>
    <source>
        <strain evidence="9">NC_groundwater_70_Ag_B-0.1um_54_66</strain>
    </source>
</reference>
<dbReference type="InterPro" id="IPR008927">
    <property type="entry name" value="6-PGluconate_DH-like_C_sf"/>
</dbReference>
<accession>A0A7T5UGV3</accession>
<gene>
    <name evidence="4" type="primary">proC</name>
    <name evidence="9" type="ORF">HYS17_09465</name>
</gene>
<dbReference type="GO" id="GO:0055129">
    <property type="term" value="P:L-proline biosynthetic process"/>
    <property type="evidence" value="ECO:0007669"/>
    <property type="project" value="UniProtKB-UniRule"/>
</dbReference>
<dbReference type="EMBL" id="CP066681">
    <property type="protein sequence ID" value="QQG35725.1"/>
    <property type="molecule type" value="Genomic_DNA"/>
</dbReference>
<keyword evidence="4" id="KW-0963">Cytoplasm</keyword>
<sequence>MAAQPDLSIALIGCGKMGSALLRGWISDGTACHIYLLDPGGLPAEFEDYTPEKITFFDKPELFAGAYPKADIFVVAVKPQIMDPVCAAIKKAVPPEALLVSIAAGQTIASFENRFYNRQPIVRSMPNTPAAIGKGITVACSNQYTTPTHKEMANRLLTAVGLVEWVDDENLMDAATAVSGSGPAYIFLLIETLAKAGVKAGLNSALAMKLARQTVIGSAALAAADHLPADKLRQNVTSPGGTTAAALDVLMSDDGLQSLFDKAIAAATARSRALR</sequence>
<keyword evidence="4" id="KW-0028">Amino-acid biosynthesis</keyword>
<dbReference type="SUPFAM" id="SSF48179">
    <property type="entry name" value="6-phosphogluconate dehydrogenase C-terminal domain-like"/>
    <property type="match status" value="1"/>
</dbReference>
<dbReference type="SUPFAM" id="SSF51735">
    <property type="entry name" value="NAD(P)-binding Rossmann-fold domains"/>
    <property type="match status" value="1"/>
</dbReference>
<dbReference type="NCBIfam" id="TIGR00112">
    <property type="entry name" value="proC"/>
    <property type="match status" value="1"/>
</dbReference>
<dbReference type="Pfam" id="PF14748">
    <property type="entry name" value="P5CR_dimer"/>
    <property type="match status" value="1"/>
</dbReference>
<evidence type="ECO:0000259" key="8">
    <source>
        <dbReference type="Pfam" id="PF14748"/>
    </source>
</evidence>
<name>A0A7T5UGV3_9BACT</name>
<dbReference type="Proteomes" id="UP000595362">
    <property type="component" value="Chromosome"/>
</dbReference>
<dbReference type="Gene3D" id="3.40.50.720">
    <property type="entry name" value="NAD(P)-binding Rossmann-like Domain"/>
    <property type="match status" value="1"/>
</dbReference>